<reference evidence="2" key="1">
    <citation type="submission" date="2021-01" db="EMBL/GenBank/DDBJ databases">
        <authorList>
            <consortium name="Genoscope - CEA"/>
            <person name="William W."/>
        </authorList>
    </citation>
    <scope>NUCLEOTIDE SEQUENCE</scope>
</reference>
<accession>A0A817AR60</accession>
<organism evidence="2">
    <name type="scientific">Brassica napus</name>
    <name type="common">Rape</name>
    <dbReference type="NCBI Taxonomy" id="3708"/>
    <lineage>
        <taxon>Eukaryota</taxon>
        <taxon>Viridiplantae</taxon>
        <taxon>Streptophyta</taxon>
        <taxon>Embryophyta</taxon>
        <taxon>Tracheophyta</taxon>
        <taxon>Spermatophyta</taxon>
        <taxon>Magnoliopsida</taxon>
        <taxon>eudicotyledons</taxon>
        <taxon>Gunneridae</taxon>
        <taxon>Pentapetalae</taxon>
        <taxon>rosids</taxon>
        <taxon>malvids</taxon>
        <taxon>Brassicales</taxon>
        <taxon>Brassicaceae</taxon>
        <taxon>Brassiceae</taxon>
        <taxon>Brassica</taxon>
    </lineage>
</organism>
<dbReference type="AlphaFoldDB" id="A0A817AR60"/>
<proteinExistence type="predicted"/>
<feature type="region of interest" description="Disordered" evidence="1">
    <location>
        <begin position="1"/>
        <end position="20"/>
    </location>
</feature>
<evidence type="ECO:0000313" key="2">
    <source>
        <dbReference type="EMBL" id="CAF2270272.1"/>
    </source>
</evidence>
<gene>
    <name evidence="2" type="ORF">DARMORV10_A04P09260.1</name>
</gene>
<protein>
    <submittedName>
        <fullName evidence="2">(rape) hypothetical protein</fullName>
    </submittedName>
</protein>
<sequence>DRAQVPWKGAPERVRAPSCPDPVAPRGAVYESGCLGMQPQSGGKFHPRLNMGERPIANNGWGPAMRPGRMQNGAIRSADRFGACRCFNRGLQHAPHGVPRHLHAQGVGLWAPYSTCLETRTKESDMCASQWVSKPVRRKEADWLDPSRCEHACRDPKDGELCLSGAKPEETLVEARSDTDVQIVRLTWVGQDGCFVEPSHGIESSKWAIFVGETCLITLYARTLKGDPLKFQNRDVAVDGNPEVGSSGWKSTARRVVFGAFPAALKNLEDRVPLTPGRTHNRIRSPRQGKSAKWISNFVKRIGSEGWARGSQF</sequence>
<evidence type="ECO:0000256" key="1">
    <source>
        <dbReference type="SAM" id="MobiDB-lite"/>
    </source>
</evidence>
<feature type="non-terminal residue" evidence="2">
    <location>
        <position position="313"/>
    </location>
</feature>
<dbReference type="EMBL" id="HG994358">
    <property type="protein sequence ID" value="CAF2270272.1"/>
    <property type="molecule type" value="Genomic_DNA"/>
</dbReference>
<name>A0A817AR60_BRANA</name>
<dbReference type="Proteomes" id="UP001295469">
    <property type="component" value="Chromosome A04"/>
</dbReference>